<organism evidence="2 3">
    <name type="scientific">Aureibaculum algae</name>
    <dbReference type="NCBI Taxonomy" id="2584122"/>
    <lineage>
        <taxon>Bacteria</taxon>
        <taxon>Pseudomonadati</taxon>
        <taxon>Bacteroidota</taxon>
        <taxon>Flavobacteriia</taxon>
        <taxon>Flavobacteriales</taxon>
        <taxon>Flavobacteriaceae</taxon>
        <taxon>Aureibaculum</taxon>
    </lineage>
</organism>
<evidence type="ECO:0000256" key="1">
    <source>
        <dbReference type="SAM" id="SignalP"/>
    </source>
</evidence>
<dbReference type="EMBL" id="CP040749">
    <property type="protein sequence ID" value="QCX40016.1"/>
    <property type="molecule type" value="Genomic_DNA"/>
</dbReference>
<dbReference type="AlphaFoldDB" id="A0A5B7TXY9"/>
<keyword evidence="1" id="KW-0732">Signal</keyword>
<keyword evidence="3" id="KW-1185">Reference proteome</keyword>
<proteinExistence type="predicted"/>
<dbReference type="OrthoDB" id="1115642at2"/>
<protein>
    <recommendedName>
        <fullName evidence="4">DUF3078 domain-containing protein</fullName>
    </recommendedName>
</protein>
<gene>
    <name evidence="2" type="ORF">FF125_16785</name>
</gene>
<dbReference type="KEGG" id="fbe:FF125_16785"/>
<accession>A0A5B7TXY9</accession>
<name>A0A5B7TXY9_9FLAO</name>
<feature type="signal peptide" evidence="1">
    <location>
        <begin position="1"/>
        <end position="30"/>
    </location>
</feature>
<dbReference type="Proteomes" id="UP000306229">
    <property type="component" value="Chromosome"/>
</dbReference>
<feature type="chain" id="PRO_5022755331" description="DUF3078 domain-containing protein" evidence="1">
    <location>
        <begin position="31"/>
        <end position="300"/>
    </location>
</feature>
<reference evidence="2 3" key="1">
    <citation type="submission" date="2019-05" db="EMBL/GenBank/DDBJ databases">
        <title>Algicella ahnfeltiae gen. nov., sp. nov., a novel marine bacterium of the family Flavobacteriaceae isolated from a red alga.</title>
        <authorList>
            <person name="Nedashkovskaya O.I."/>
            <person name="Kukhlevskiy A.D."/>
            <person name="Kim S.-G."/>
            <person name="Zhukova N.V."/>
            <person name="Mikhailov V.V."/>
        </authorList>
    </citation>
    <scope>NUCLEOTIDE SEQUENCE [LARGE SCALE GENOMIC DNA]</scope>
    <source>
        <strain evidence="2 3">10Alg115</strain>
    </source>
</reference>
<evidence type="ECO:0000313" key="2">
    <source>
        <dbReference type="EMBL" id="QCX40016.1"/>
    </source>
</evidence>
<dbReference type="RefSeq" id="WP_138950870.1">
    <property type="nucleotide sequence ID" value="NZ_CP040749.1"/>
</dbReference>
<evidence type="ECO:0008006" key="4">
    <source>
        <dbReference type="Google" id="ProtNLM"/>
    </source>
</evidence>
<evidence type="ECO:0000313" key="3">
    <source>
        <dbReference type="Proteomes" id="UP000306229"/>
    </source>
</evidence>
<sequence>MKNTANKILTLFRRTGLLLFMVATSFFSYAQVTPEDDEIDILLDELFFNEDQMIDDILASLNRYDFIYTSITFNSNSYFSGRDSGIDQFNFYPQASYYHSSGFNFSISGLYYETFDPNWDFTSLSLGYNHYLGKKKLLYLSTGYTRYFYSDGSGIFTNAVDLGLGIQNKKRTIGSTLSATYLFGTDNALQLISSTYGKITLAKKKTFSIKFKPRINFLIAQQTMALEELNSQTQEAEYINYDVFDLLNTQLNLPITFVSKSFNLDLGYMINFPNAVATETNLKSNGFFTINMGYMLSLKK</sequence>